<comment type="caution">
    <text evidence="3">The sequence shown here is derived from an EMBL/GenBank/DDBJ whole genome shotgun (WGS) entry which is preliminary data.</text>
</comment>
<sequence length="372" mass="39709">MPLLDEVETREAQTAEILQAAHSIKIFHPSLPGGPAMVHFTAYPTAPESTIEGLPLAFVLEACFLVAGNRAGVLQVRSTVEASTGEGIWPAEGDEDKLLGTGDYYFWVKSGDTITGEYSVCTSFRNWSLPLTIPARWAGGLYRAGDAGEKTVHRSAASAVVKWLDKTCIVTGATTALQASYMVPKAEGEWFSAHDELFTTLVGGSVAHHLNSPRNMVSLRADLNMQGLDQGHFVFAPYRDKTVMVCVQDTAGDLAHQYHLREIRFPRERIPGCYQFTRFAWNMFKFSATHLGEIASSVGEVPSMTPPPPPVPRLPKRPHPGPSGDGHETGGEDEWGGRSGEQGGNSTGGGGGGGRSGNGAREEGWAGGGGAS</sequence>
<protein>
    <recommendedName>
        <fullName evidence="2">HNH nuclease domain-containing protein</fullName>
    </recommendedName>
</protein>
<evidence type="ECO:0000313" key="3">
    <source>
        <dbReference type="EMBL" id="KAJ7318102.1"/>
    </source>
</evidence>
<name>A0AAD6ZDD6_9AGAR</name>
<dbReference type="InterPro" id="IPR003615">
    <property type="entry name" value="HNH_nuc"/>
</dbReference>
<dbReference type="EMBL" id="JARIHO010000059">
    <property type="protein sequence ID" value="KAJ7318102.1"/>
    <property type="molecule type" value="Genomic_DNA"/>
</dbReference>
<dbReference type="Proteomes" id="UP001218218">
    <property type="component" value="Unassembled WGS sequence"/>
</dbReference>
<feature type="compositionally biased region" description="Gly residues" evidence="1">
    <location>
        <begin position="337"/>
        <end position="357"/>
    </location>
</feature>
<evidence type="ECO:0000259" key="2">
    <source>
        <dbReference type="Pfam" id="PF13391"/>
    </source>
</evidence>
<feature type="compositionally biased region" description="Pro residues" evidence="1">
    <location>
        <begin position="304"/>
        <end position="313"/>
    </location>
</feature>
<feature type="region of interest" description="Disordered" evidence="1">
    <location>
        <begin position="299"/>
        <end position="372"/>
    </location>
</feature>
<organism evidence="3 4">
    <name type="scientific">Mycena albidolilacea</name>
    <dbReference type="NCBI Taxonomy" id="1033008"/>
    <lineage>
        <taxon>Eukaryota</taxon>
        <taxon>Fungi</taxon>
        <taxon>Dikarya</taxon>
        <taxon>Basidiomycota</taxon>
        <taxon>Agaricomycotina</taxon>
        <taxon>Agaricomycetes</taxon>
        <taxon>Agaricomycetidae</taxon>
        <taxon>Agaricales</taxon>
        <taxon>Marasmiineae</taxon>
        <taxon>Mycenaceae</taxon>
        <taxon>Mycena</taxon>
    </lineage>
</organism>
<keyword evidence="4" id="KW-1185">Reference proteome</keyword>
<proteinExistence type="predicted"/>
<gene>
    <name evidence="3" type="ORF">DFH08DRAFT_971577</name>
</gene>
<dbReference type="AlphaFoldDB" id="A0AAD6ZDD6"/>
<reference evidence="3" key="1">
    <citation type="submission" date="2023-03" db="EMBL/GenBank/DDBJ databases">
        <title>Massive genome expansion in bonnet fungi (Mycena s.s.) driven by repeated elements and novel gene families across ecological guilds.</title>
        <authorList>
            <consortium name="Lawrence Berkeley National Laboratory"/>
            <person name="Harder C.B."/>
            <person name="Miyauchi S."/>
            <person name="Viragh M."/>
            <person name="Kuo A."/>
            <person name="Thoen E."/>
            <person name="Andreopoulos B."/>
            <person name="Lu D."/>
            <person name="Skrede I."/>
            <person name="Drula E."/>
            <person name="Henrissat B."/>
            <person name="Morin E."/>
            <person name="Kohler A."/>
            <person name="Barry K."/>
            <person name="LaButti K."/>
            <person name="Morin E."/>
            <person name="Salamov A."/>
            <person name="Lipzen A."/>
            <person name="Mereny Z."/>
            <person name="Hegedus B."/>
            <person name="Baldrian P."/>
            <person name="Stursova M."/>
            <person name="Weitz H."/>
            <person name="Taylor A."/>
            <person name="Grigoriev I.V."/>
            <person name="Nagy L.G."/>
            <person name="Martin F."/>
            <person name="Kauserud H."/>
        </authorList>
    </citation>
    <scope>NUCLEOTIDE SEQUENCE</scope>
    <source>
        <strain evidence="3">CBHHK002</strain>
    </source>
</reference>
<feature type="domain" description="HNH nuclease" evidence="2">
    <location>
        <begin position="168"/>
        <end position="235"/>
    </location>
</feature>
<evidence type="ECO:0000256" key="1">
    <source>
        <dbReference type="SAM" id="MobiDB-lite"/>
    </source>
</evidence>
<dbReference type="Pfam" id="PF13391">
    <property type="entry name" value="HNH_2"/>
    <property type="match status" value="1"/>
</dbReference>
<accession>A0AAD6ZDD6</accession>
<evidence type="ECO:0000313" key="4">
    <source>
        <dbReference type="Proteomes" id="UP001218218"/>
    </source>
</evidence>